<name>A0ABM9UMS3_SARVE</name>
<dbReference type="RefSeq" id="WP_055257397.1">
    <property type="nucleotide sequence ID" value="NZ_BCMV01000049.1"/>
</dbReference>
<dbReference type="EMBL" id="CYZR01000002">
    <property type="protein sequence ID" value="CUN56835.1"/>
    <property type="molecule type" value="Genomic_DNA"/>
</dbReference>
<gene>
    <name evidence="1" type="ORF">ERS852473_00502</name>
</gene>
<comment type="caution">
    <text evidence="1">The sequence shown here is derived from an EMBL/GenBank/DDBJ whole genome shotgun (WGS) entry which is preliminary data.</text>
</comment>
<evidence type="ECO:0000313" key="2">
    <source>
        <dbReference type="Proteomes" id="UP000095488"/>
    </source>
</evidence>
<keyword evidence="2" id="KW-1185">Reference proteome</keyword>
<organism evidence="1 2">
    <name type="scientific">Sarcina ventriculi</name>
    <name type="common">Clostridium ventriculi</name>
    <dbReference type="NCBI Taxonomy" id="1267"/>
    <lineage>
        <taxon>Bacteria</taxon>
        <taxon>Bacillati</taxon>
        <taxon>Bacillota</taxon>
        <taxon>Clostridia</taxon>
        <taxon>Eubacteriales</taxon>
        <taxon>Clostridiaceae</taxon>
        <taxon>Sarcina</taxon>
    </lineage>
</organism>
<proteinExistence type="predicted"/>
<accession>A0ABM9UMS3</accession>
<dbReference type="Proteomes" id="UP000095488">
    <property type="component" value="Unassembled WGS sequence"/>
</dbReference>
<protein>
    <submittedName>
        <fullName evidence="1">Uncharacterized protein</fullName>
    </submittedName>
</protein>
<sequence>MEIMINSKDEFLNRCMIYEMIAHLDDKHAQRIAAYISYNAKLEDIEYILRNCINIESIYGSSINDNYVSIIIRKNLNGNKEKLNFSFKDGFMLDKYASYYNNQMLKNYLKKVSLVNFYPKPIEKLINELNNHTCIKCMLLAKGDFKVVIDDNNIAKFIHNETVFKTYLLDDKHTNEEIAKILKEIHEKEKSAKNISNQQKKVGKSYDNSDIIRLAKLLNK</sequence>
<evidence type="ECO:0000313" key="1">
    <source>
        <dbReference type="EMBL" id="CUN56835.1"/>
    </source>
</evidence>
<reference evidence="1 2" key="1">
    <citation type="submission" date="2015-09" db="EMBL/GenBank/DDBJ databases">
        <authorList>
            <consortium name="Pathogen Informatics"/>
        </authorList>
    </citation>
    <scope>NUCLEOTIDE SEQUENCE [LARGE SCALE GENOMIC DNA]</scope>
    <source>
        <strain evidence="1 2">2789STDY5834858</strain>
    </source>
</reference>